<keyword evidence="10" id="KW-0660">Purine salvage</keyword>
<evidence type="ECO:0000256" key="10">
    <source>
        <dbReference type="ARBA" id="ARBA00022726"/>
    </source>
</evidence>
<dbReference type="PANTHER" id="PTHR32315">
    <property type="entry name" value="ADENINE PHOSPHORIBOSYLTRANSFERASE"/>
    <property type="match status" value="1"/>
</dbReference>
<comment type="pathway">
    <text evidence="4">Purine metabolism; AMP biosynthesis via salvage pathway; AMP from adenine: step 1/1.</text>
</comment>
<feature type="domain" description="Phosphoribosyltransferase" evidence="11">
    <location>
        <begin position="41"/>
        <end position="159"/>
    </location>
</feature>
<dbReference type="HAMAP" id="MF_00004">
    <property type="entry name" value="Aden_phosphoribosyltr"/>
    <property type="match status" value="1"/>
</dbReference>
<dbReference type="Pfam" id="PF00156">
    <property type="entry name" value="Pribosyltran"/>
    <property type="match status" value="1"/>
</dbReference>
<keyword evidence="13" id="KW-1185">Reference proteome</keyword>
<dbReference type="Gene3D" id="3.40.50.2020">
    <property type="match status" value="1"/>
</dbReference>
<protein>
    <recommendedName>
        <fullName evidence="6">adenine phosphoribosyltransferase</fullName>
        <ecNumber evidence="6">2.4.2.7</ecNumber>
    </recommendedName>
</protein>
<evidence type="ECO:0000256" key="7">
    <source>
        <dbReference type="ARBA" id="ARBA00022490"/>
    </source>
</evidence>
<dbReference type="EC" id="2.4.2.7" evidence="6"/>
<comment type="function">
    <text evidence="2">Catalyzes a salvage reaction resulting in the formation of AMP, that is energically less costly than de novo synthesis.</text>
</comment>
<dbReference type="InterPro" id="IPR050054">
    <property type="entry name" value="UPRTase/APRTase"/>
</dbReference>
<comment type="caution">
    <text evidence="12">The sequence shown here is derived from an EMBL/GenBank/DDBJ whole genome shotgun (WGS) entry which is preliminary data.</text>
</comment>
<dbReference type="EMBL" id="JASJQH010007050">
    <property type="protein sequence ID" value="KAK9719415.1"/>
    <property type="molecule type" value="Genomic_DNA"/>
</dbReference>
<dbReference type="CDD" id="cd06223">
    <property type="entry name" value="PRTases_typeI"/>
    <property type="match status" value="1"/>
</dbReference>
<evidence type="ECO:0000313" key="13">
    <source>
        <dbReference type="Proteomes" id="UP001479436"/>
    </source>
</evidence>
<dbReference type="Proteomes" id="UP001479436">
    <property type="component" value="Unassembled WGS sequence"/>
</dbReference>
<dbReference type="SUPFAM" id="SSF53271">
    <property type="entry name" value="PRTase-like"/>
    <property type="match status" value="1"/>
</dbReference>
<dbReference type="NCBIfam" id="NF002636">
    <property type="entry name" value="PRK02304.1-5"/>
    <property type="match status" value="1"/>
</dbReference>
<proteinExistence type="inferred from homology"/>
<reference evidence="12 13" key="1">
    <citation type="submission" date="2023-04" db="EMBL/GenBank/DDBJ databases">
        <title>Genome of Basidiobolus ranarum AG-B5.</title>
        <authorList>
            <person name="Stajich J.E."/>
            <person name="Carter-House D."/>
            <person name="Gryganskyi A."/>
        </authorList>
    </citation>
    <scope>NUCLEOTIDE SEQUENCE [LARGE SCALE GENOMIC DNA]</scope>
    <source>
        <strain evidence="12 13">AG-B5</strain>
    </source>
</reference>
<evidence type="ECO:0000256" key="3">
    <source>
        <dbReference type="ARBA" id="ARBA00004496"/>
    </source>
</evidence>
<sequence>MTKEAQDVEKVRRLFRLCPNFPLKGIPFQDVFPVFRDPVAVEIMITHFAQHVLSTHKEKIDVVVGLDARGFLLGPLIALRLGASFIPVRKAGKLPGPNIQVTYQKEYGPDTFEMNEDAIEPGQNVIIVDDVIATGGSAKAAGQLVEKLNGNILEYLCLLSAEEVDFSEMLGYPVYSMVKVPSTLQE</sequence>
<dbReference type="InterPro" id="IPR005764">
    <property type="entry name" value="Ade_phspho_trans"/>
</dbReference>
<comment type="subcellular location">
    <subcellularLocation>
        <location evidence="3">Cytoplasm</location>
    </subcellularLocation>
</comment>
<keyword evidence="8 12" id="KW-0328">Glycosyltransferase</keyword>
<evidence type="ECO:0000256" key="5">
    <source>
        <dbReference type="ARBA" id="ARBA00008391"/>
    </source>
</evidence>
<dbReference type="PANTHER" id="PTHR32315:SF3">
    <property type="entry name" value="ADENINE PHOSPHORIBOSYLTRANSFERASE"/>
    <property type="match status" value="1"/>
</dbReference>
<gene>
    <name evidence="12" type="primary">APT1_1</name>
    <name evidence="12" type="ORF">K7432_004818</name>
</gene>
<name>A0ABR2W488_9FUNG</name>
<evidence type="ECO:0000256" key="1">
    <source>
        <dbReference type="ARBA" id="ARBA00000868"/>
    </source>
</evidence>
<comment type="catalytic activity">
    <reaction evidence="1">
        <text>AMP + diphosphate = 5-phospho-alpha-D-ribose 1-diphosphate + adenine</text>
        <dbReference type="Rhea" id="RHEA:16609"/>
        <dbReference type="ChEBI" id="CHEBI:16708"/>
        <dbReference type="ChEBI" id="CHEBI:33019"/>
        <dbReference type="ChEBI" id="CHEBI:58017"/>
        <dbReference type="ChEBI" id="CHEBI:456215"/>
        <dbReference type="EC" id="2.4.2.7"/>
    </reaction>
</comment>
<comment type="similarity">
    <text evidence="5">Belongs to the purine/pyrimidine phosphoribosyltransferase family.</text>
</comment>
<dbReference type="InterPro" id="IPR029057">
    <property type="entry name" value="PRTase-like"/>
</dbReference>
<evidence type="ECO:0000256" key="4">
    <source>
        <dbReference type="ARBA" id="ARBA00004659"/>
    </source>
</evidence>
<evidence type="ECO:0000259" key="11">
    <source>
        <dbReference type="Pfam" id="PF00156"/>
    </source>
</evidence>
<dbReference type="GO" id="GO:0003999">
    <property type="term" value="F:adenine phosphoribosyltransferase activity"/>
    <property type="evidence" value="ECO:0007669"/>
    <property type="project" value="UniProtKB-EC"/>
</dbReference>
<accession>A0ABR2W488</accession>
<evidence type="ECO:0000256" key="2">
    <source>
        <dbReference type="ARBA" id="ARBA00003968"/>
    </source>
</evidence>
<evidence type="ECO:0000256" key="6">
    <source>
        <dbReference type="ARBA" id="ARBA00011893"/>
    </source>
</evidence>
<organism evidence="12 13">
    <name type="scientific">Basidiobolus ranarum</name>
    <dbReference type="NCBI Taxonomy" id="34480"/>
    <lineage>
        <taxon>Eukaryota</taxon>
        <taxon>Fungi</taxon>
        <taxon>Fungi incertae sedis</taxon>
        <taxon>Zoopagomycota</taxon>
        <taxon>Entomophthoromycotina</taxon>
        <taxon>Basidiobolomycetes</taxon>
        <taxon>Basidiobolales</taxon>
        <taxon>Basidiobolaceae</taxon>
        <taxon>Basidiobolus</taxon>
    </lineage>
</organism>
<dbReference type="InterPro" id="IPR000836">
    <property type="entry name" value="PRTase_dom"/>
</dbReference>
<evidence type="ECO:0000313" key="12">
    <source>
        <dbReference type="EMBL" id="KAK9719415.1"/>
    </source>
</evidence>
<keyword evidence="9 12" id="KW-0808">Transferase</keyword>
<keyword evidence="7" id="KW-0963">Cytoplasm</keyword>
<evidence type="ECO:0000256" key="8">
    <source>
        <dbReference type="ARBA" id="ARBA00022676"/>
    </source>
</evidence>
<evidence type="ECO:0000256" key="9">
    <source>
        <dbReference type="ARBA" id="ARBA00022679"/>
    </source>
</evidence>